<feature type="region of interest" description="Disordered" evidence="2">
    <location>
        <begin position="431"/>
        <end position="459"/>
    </location>
</feature>
<comment type="similarity">
    <text evidence="1">Belongs to the PC-esterase family. TBL subfamily.</text>
</comment>
<dbReference type="AlphaFoldDB" id="A0A843UIP9"/>
<proteinExistence type="inferred from homology"/>
<dbReference type="InterPro" id="IPR026057">
    <property type="entry name" value="TBL_C"/>
</dbReference>
<keyword evidence="3" id="KW-0472">Membrane</keyword>
<dbReference type="PANTHER" id="PTHR32285">
    <property type="entry name" value="PROTEIN TRICHOME BIREFRINGENCE-LIKE 9-RELATED"/>
    <property type="match status" value="1"/>
</dbReference>
<dbReference type="GO" id="GO:0005794">
    <property type="term" value="C:Golgi apparatus"/>
    <property type="evidence" value="ECO:0007669"/>
    <property type="project" value="TreeGrafter"/>
</dbReference>
<keyword evidence="3" id="KW-0812">Transmembrane</keyword>
<dbReference type="PANTHER" id="PTHR32285:SF18">
    <property type="entry name" value="PROTEIN TRICHOME BIREFRINGENCE-LIKE 18"/>
    <property type="match status" value="1"/>
</dbReference>
<keyword evidence="3" id="KW-1133">Transmembrane helix</keyword>
<evidence type="ECO:0000256" key="3">
    <source>
        <dbReference type="SAM" id="Phobius"/>
    </source>
</evidence>
<dbReference type="InterPro" id="IPR029962">
    <property type="entry name" value="TBL"/>
</dbReference>
<keyword evidence="6" id="KW-1185">Reference proteome</keyword>
<dbReference type="EMBL" id="NMUH01000693">
    <property type="protein sequence ID" value="MQL83398.1"/>
    <property type="molecule type" value="Genomic_DNA"/>
</dbReference>
<accession>A0A843UIP9</accession>
<evidence type="ECO:0000313" key="5">
    <source>
        <dbReference type="EMBL" id="MQL83398.1"/>
    </source>
</evidence>
<feature type="region of interest" description="Disordered" evidence="2">
    <location>
        <begin position="76"/>
        <end position="100"/>
    </location>
</feature>
<feature type="domain" description="Trichome birefringence-like C-terminal" evidence="4">
    <location>
        <begin position="230"/>
        <end position="478"/>
    </location>
</feature>
<evidence type="ECO:0000256" key="2">
    <source>
        <dbReference type="SAM" id="MobiDB-lite"/>
    </source>
</evidence>
<name>A0A843UIP9_COLES</name>
<dbReference type="OrthoDB" id="630188at2759"/>
<feature type="transmembrane region" description="Helical" evidence="3">
    <location>
        <begin position="20"/>
        <end position="41"/>
    </location>
</feature>
<reference evidence="5" key="1">
    <citation type="submission" date="2017-07" db="EMBL/GenBank/DDBJ databases">
        <title>Taro Niue Genome Assembly and Annotation.</title>
        <authorList>
            <person name="Atibalentja N."/>
            <person name="Keating K."/>
            <person name="Fields C.J."/>
        </authorList>
    </citation>
    <scope>NUCLEOTIDE SEQUENCE</scope>
    <source>
        <strain evidence="5">Niue_2</strain>
        <tissue evidence="5">Leaf</tissue>
    </source>
</reference>
<dbReference type="Proteomes" id="UP000652761">
    <property type="component" value="Unassembled WGS sequence"/>
</dbReference>
<dbReference type="GO" id="GO:0016413">
    <property type="term" value="F:O-acetyltransferase activity"/>
    <property type="evidence" value="ECO:0007669"/>
    <property type="project" value="InterPro"/>
</dbReference>
<evidence type="ECO:0000313" key="6">
    <source>
        <dbReference type="Proteomes" id="UP000652761"/>
    </source>
</evidence>
<protein>
    <recommendedName>
        <fullName evidence="4">Trichome birefringence-like C-terminal domain-containing protein</fullName>
    </recommendedName>
</protein>
<comment type="caution">
    <text evidence="5">The sequence shown here is derived from an EMBL/GenBank/DDBJ whole genome shotgun (WGS) entry which is preliminary data.</text>
</comment>
<evidence type="ECO:0000256" key="1">
    <source>
        <dbReference type="ARBA" id="ARBA00007727"/>
    </source>
</evidence>
<gene>
    <name evidence="5" type="ORF">Taro_015896</name>
</gene>
<sequence>MSLASPKGISSFLGFPRPLSSILISVATLALFLVVASRILISYPISSTIHEYIVGLDHSTGALLFSSHGTEISQNEQVGARDASASGSQESGFVETRDADTTKWQSLQNGTDKSNIHEPAFSGGIQEVTALKSSISGNGTEDMQIASPQSLDSANSSSLMSSEEFDNASLNSPATVLLAPPPQVPSDYFKKGDSLCTFLKKDRNPDFLIKTANNPLIQDIYVDLNVETPKNRGNRRMQRWYFRSTSTTIVRIWSSWLVHHTNEPIQFAPQGLDKLYLDTPDETFMKFLPTFDVVVLSSGHWFAKQSVYVLNNTIVGAQLWWPDKSRKVQVNNINAFGISVETILTSIAMNPNYTGLTIVRSFSPDHYEGGAWNTGGSCTGKVKPATEVVRNGFTDAMHEKQVKGFEKAVRNTQNGSKLRLMDITEVFGYRHDGHPGPYRSPDPNKVTKRGPDGRPPPQDCLHWCMPGPVDTWNELVLEIIRREFEGA</sequence>
<organism evidence="5 6">
    <name type="scientific">Colocasia esculenta</name>
    <name type="common">Wild taro</name>
    <name type="synonym">Arum esculentum</name>
    <dbReference type="NCBI Taxonomy" id="4460"/>
    <lineage>
        <taxon>Eukaryota</taxon>
        <taxon>Viridiplantae</taxon>
        <taxon>Streptophyta</taxon>
        <taxon>Embryophyta</taxon>
        <taxon>Tracheophyta</taxon>
        <taxon>Spermatophyta</taxon>
        <taxon>Magnoliopsida</taxon>
        <taxon>Liliopsida</taxon>
        <taxon>Araceae</taxon>
        <taxon>Aroideae</taxon>
        <taxon>Colocasieae</taxon>
        <taxon>Colocasia</taxon>
    </lineage>
</organism>
<dbReference type="Pfam" id="PF13839">
    <property type="entry name" value="PC-Esterase"/>
    <property type="match status" value="1"/>
</dbReference>
<evidence type="ECO:0000259" key="4">
    <source>
        <dbReference type="Pfam" id="PF13839"/>
    </source>
</evidence>